<evidence type="ECO:0000256" key="2">
    <source>
        <dbReference type="ARBA" id="ARBA00022475"/>
    </source>
</evidence>
<dbReference type="AlphaFoldDB" id="A0A7W5C882"/>
<dbReference type="InterPro" id="IPR024320">
    <property type="entry name" value="LPG_synthase_C"/>
</dbReference>
<dbReference type="InterPro" id="IPR051211">
    <property type="entry name" value="PG_lysyltransferase"/>
</dbReference>
<dbReference type="SUPFAM" id="SSF55729">
    <property type="entry name" value="Acyl-CoA N-acyltransferases (Nat)"/>
    <property type="match status" value="1"/>
</dbReference>
<gene>
    <name evidence="7" type="ORF">FHS16_002869</name>
</gene>
<dbReference type="Proteomes" id="UP000518605">
    <property type="component" value="Unassembled WGS sequence"/>
</dbReference>
<dbReference type="GO" id="GO:0050071">
    <property type="term" value="F:phosphatidylglycerol lysyltransferase activity"/>
    <property type="evidence" value="ECO:0007669"/>
    <property type="project" value="UniProtKB-EC"/>
</dbReference>
<feature type="domain" description="Phosphatidylglycerol lysyltransferase C-terminal" evidence="6">
    <location>
        <begin position="15"/>
        <end position="307"/>
    </location>
</feature>
<dbReference type="InterPro" id="IPR016181">
    <property type="entry name" value="Acyl_CoA_acyltransferase"/>
</dbReference>
<sequence>MIDNLSEKRLKDLLKTCGHQSHSHLYYHCDKEWLWDSQYEALLVYRSIGNRRIVLGDPIGKPAAVERLIMQFIEECSQNKRVPVFYQTNATYLSLYKRLGMLSSKIGEEAQVDLAGFSLKGKQWLKLRNRMNKSQRSGFAFEVMQPPYSASLLNRLEAISDEWLANRKEKGFSVGSFSRAYVNQFPIAVLIGPSGQYEAFVSIAGGHSQSPRKKEDSLLGRITIDLMRYTKACPHGTMDVLFASLFLWAQEQGYPMCSLGMAPLANSNLFPAAGLLYRYGNKMYNFKGLYEYKNKFAPMWKDVYFVYPPGTLPLNLALLSLIIHRPKAQKHMQQHIAISQVSEKVSTIKKRA</sequence>
<dbReference type="GO" id="GO:0055091">
    <property type="term" value="P:phospholipid homeostasis"/>
    <property type="evidence" value="ECO:0007669"/>
    <property type="project" value="TreeGrafter"/>
</dbReference>
<name>A0A7W5C882_9BACL</name>
<dbReference type="GO" id="GO:0005886">
    <property type="term" value="C:plasma membrane"/>
    <property type="evidence" value="ECO:0007669"/>
    <property type="project" value="UniProtKB-SubCell"/>
</dbReference>
<dbReference type="Pfam" id="PF09924">
    <property type="entry name" value="LPG_synthase_C"/>
    <property type="match status" value="1"/>
</dbReference>
<evidence type="ECO:0000256" key="4">
    <source>
        <dbReference type="ARBA" id="ARBA00022989"/>
    </source>
</evidence>
<dbReference type="RefSeq" id="WP_183563158.1">
    <property type="nucleotide sequence ID" value="NZ_CBCSLB010000006.1"/>
</dbReference>
<comment type="caution">
    <text evidence="7">The sequence shown here is derived from an EMBL/GenBank/DDBJ whole genome shotgun (WGS) entry which is preliminary data.</text>
</comment>
<reference evidence="7 8" key="1">
    <citation type="submission" date="2020-08" db="EMBL/GenBank/DDBJ databases">
        <title>Genomic Encyclopedia of Type Strains, Phase III (KMG-III): the genomes of soil and plant-associated and newly described type strains.</title>
        <authorList>
            <person name="Whitman W."/>
        </authorList>
    </citation>
    <scope>NUCLEOTIDE SEQUENCE [LARGE SCALE GENOMIC DNA]</scope>
    <source>
        <strain evidence="7 8">CECT 8234</strain>
    </source>
</reference>
<keyword evidence="2" id="KW-1003">Cell membrane</keyword>
<keyword evidence="7" id="KW-0012">Acyltransferase</keyword>
<keyword evidence="5" id="KW-0472">Membrane</keyword>
<comment type="subcellular location">
    <subcellularLocation>
        <location evidence="1">Cell membrane</location>
        <topology evidence="1">Multi-pass membrane protein</topology>
    </subcellularLocation>
</comment>
<protein>
    <submittedName>
        <fullName evidence="7">Phosphatidylglycerol lysyltransferase</fullName>
        <ecNumber evidence="7">2.3.2.3</ecNumber>
    </submittedName>
</protein>
<evidence type="ECO:0000256" key="5">
    <source>
        <dbReference type="ARBA" id="ARBA00023136"/>
    </source>
</evidence>
<accession>A0A7W5C882</accession>
<evidence type="ECO:0000256" key="3">
    <source>
        <dbReference type="ARBA" id="ARBA00022692"/>
    </source>
</evidence>
<evidence type="ECO:0000313" key="7">
    <source>
        <dbReference type="EMBL" id="MBB3152812.1"/>
    </source>
</evidence>
<keyword evidence="3" id="KW-0812">Transmembrane</keyword>
<dbReference type="EC" id="2.3.2.3" evidence="7"/>
<keyword evidence="7" id="KW-0808">Transferase</keyword>
<dbReference type="EMBL" id="JACHXW010000007">
    <property type="protein sequence ID" value="MBB3152812.1"/>
    <property type="molecule type" value="Genomic_DNA"/>
</dbReference>
<evidence type="ECO:0000256" key="1">
    <source>
        <dbReference type="ARBA" id="ARBA00004651"/>
    </source>
</evidence>
<dbReference type="PANTHER" id="PTHR34697">
    <property type="entry name" value="PHOSPHATIDYLGLYCEROL LYSYLTRANSFERASE"/>
    <property type="match status" value="1"/>
</dbReference>
<keyword evidence="8" id="KW-1185">Reference proteome</keyword>
<evidence type="ECO:0000259" key="6">
    <source>
        <dbReference type="Pfam" id="PF09924"/>
    </source>
</evidence>
<proteinExistence type="predicted"/>
<organism evidence="7 8">
    <name type="scientific">Paenibacillus endophyticus</name>
    <dbReference type="NCBI Taxonomy" id="1294268"/>
    <lineage>
        <taxon>Bacteria</taxon>
        <taxon>Bacillati</taxon>
        <taxon>Bacillota</taxon>
        <taxon>Bacilli</taxon>
        <taxon>Bacillales</taxon>
        <taxon>Paenibacillaceae</taxon>
        <taxon>Paenibacillus</taxon>
    </lineage>
</organism>
<dbReference type="PANTHER" id="PTHR34697:SF2">
    <property type="entry name" value="PHOSPHATIDYLGLYCEROL LYSYLTRANSFERASE"/>
    <property type="match status" value="1"/>
</dbReference>
<evidence type="ECO:0000313" key="8">
    <source>
        <dbReference type="Proteomes" id="UP000518605"/>
    </source>
</evidence>
<keyword evidence="4" id="KW-1133">Transmembrane helix</keyword>